<dbReference type="PANTHER" id="PTHR46229:SF2">
    <property type="entry name" value="BOLA-LIKE PROTEIN 1"/>
    <property type="match status" value="1"/>
</dbReference>
<dbReference type="Gene3D" id="3.30.300.90">
    <property type="entry name" value="BolA-like"/>
    <property type="match status" value="1"/>
</dbReference>
<comment type="similarity">
    <text evidence="1 2">Belongs to the BolA/IbaG family.</text>
</comment>
<evidence type="ECO:0000256" key="2">
    <source>
        <dbReference type="RuleBase" id="RU003860"/>
    </source>
</evidence>
<dbReference type="STRING" id="131310.A0A0N4ZYN3"/>
<protein>
    <submittedName>
        <fullName evidence="4">BolA-like protein</fullName>
    </submittedName>
</protein>
<dbReference type="InterPro" id="IPR050961">
    <property type="entry name" value="BolA/IbaG_stress_morph_reg"/>
</dbReference>
<dbReference type="SUPFAM" id="SSF82657">
    <property type="entry name" value="BolA-like"/>
    <property type="match status" value="1"/>
</dbReference>
<dbReference type="Proteomes" id="UP000038045">
    <property type="component" value="Unplaced"/>
</dbReference>
<sequence length="106" mass="11868">MSEGPKTLMVKEKLTKALNPSHLKVVCESNMHAVPKGSEMHFLIECVSDKFENQQKLKCHRMIHDILADELKTGSIHALRLYTYSPSNYTGQFAPPAPKCGGHPHI</sequence>
<dbReference type="AlphaFoldDB" id="A0A0N4ZYN3"/>
<reference evidence="4" key="1">
    <citation type="submission" date="2017-02" db="UniProtKB">
        <authorList>
            <consortium name="WormBaseParasite"/>
        </authorList>
    </citation>
    <scope>IDENTIFICATION</scope>
</reference>
<accession>A0A0N4ZYN3</accession>
<evidence type="ECO:0000313" key="4">
    <source>
        <dbReference type="WBParaSite" id="PTRK_0001389900.1"/>
    </source>
</evidence>
<evidence type="ECO:0000256" key="1">
    <source>
        <dbReference type="ARBA" id="ARBA00005578"/>
    </source>
</evidence>
<dbReference type="Pfam" id="PF01722">
    <property type="entry name" value="BolA"/>
    <property type="match status" value="1"/>
</dbReference>
<evidence type="ECO:0000313" key="3">
    <source>
        <dbReference type="Proteomes" id="UP000038045"/>
    </source>
</evidence>
<proteinExistence type="inferred from homology"/>
<keyword evidence="3" id="KW-1185">Reference proteome</keyword>
<organism evidence="3 4">
    <name type="scientific">Parastrongyloides trichosuri</name>
    <name type="common">Possum-specific nematode worm</name>
    <dbReference type="NCBI Taxonomy" id="131310"/>
    <lineage>
        <taxon>Eukaryota</taxon>
        <taxon>Metazoa</taxon>
        <taxon>Ecdysozoa</taxon>
        <taxon>Nematoda</taxon>
        <taxon>Chromadorea</taxon>
        <taxon>Rhabditida</taxon>
        <taxon>Tylenchina</taxon>
        <taxon>Panagrolaimomorpha</taxon>
        <taxon>Strongyloidoidea</taxon>
        <taxon>Strongyloididae</taxon>
        <taxon>Parastrongyloides</taxon>
    </lineage>
</organism>
<dbReference type="GO" id="GO:0005739">
    <property type="term" value="C:mitochondrion"/>
    <property type="evidence" value="ECO:0007669"/>
    <property type="project" value="TreeGrafter"/>
</dbReference>
<name>A0A0N4ZYN3_PARTI</name>
<dbReference type="WBParaSite" id="PTRK_0001389900.1">
    <property type="protein sequence ID" value="PTRK_0001389900.1"/>
    <property type="gene ID" value="PTRK_0001389900"/>
</dbReference>
<dbReference type="InterPro" id="IPR036065">
    <property type="entry name" value="BolA-like_sf"/>
</dbReference>
<dbReference type="PANTHER" id="PTHR46229">
    <property type="entry name" value="BOLA TRANSCRIPTION REGULATOR"/>
    <property type="match status" value="1"/>
</dbReference>
<dbReference type="InterPro" id="IPR002634">
    <property type="entry name" value="BolA"/>
</dbReference>